<dbReference type="GO" id="GO:0005886">
    <property type="term" value="C:plasma membrane"/>
    <property type="evidence" value="ECO:0007669"/>
    <property type="project" value="UniProtKB-SubCell"/>
</dbReference>
<name>A0A7C2FPV1_9CREN</name>
<comment type="caution">
    <text evidence="8">The sequence shown here is derived from an EMBL/GenBank/DDBJ whole genome shotgun (WGS) entry which is preliminary data.</text>
</comment>
<gene>
    <name evidence="8" type="ORF">ENP55_06370</name>
</gene>
<keyword evidence="4 6" id="KW-1133">Transmembrane helix</keyword>
<organism evidence="8">
    <name type="scientific">Thermosphaera aggregans</name>
    <dbReference type="NCBI Taxonomy" id="54254"/>
    <lineage>
        <taxon>Archaea</taxon>
        <taxon>Thermoproteota</taxon>
        <taxon>Thermoprotei</taxon>
        <taxon>Desulfurococcales</taxon>
        <taxon>Desulfurococcaceae</taxon>
        <taxon>Thermosphaera</taxon>
    </lineage>
</organism>
<dbReference type="EMBL" id="DSJT01000034">
    <property type="protein sequence ID" value="HEF87879.1"/>
    <property type="molecule type" value="Genomic_DNA"/>
</dbReference>
<reference evidence="8" key="1">
    <citation type="journal article" date="2020" name="mSystems">
        <title>Genome- and Community-Level Interaction Insights into Carbon Utilization and Element Cycling Functions of Hydrothermarchaeota in Hydrothermal Sediment.</title>
        <authorList>
            <person name="Zhou Z."/>
            <person name="Liu Y."/>
            <person name="Xu W."/>
            <person name="Pan J."/>
            <person name="Luo Z.H."/>
            <person name="Li M."/>
        </authorList>
    </citation>
    <scope>NUCLEOTIDE SEQUENCE [LARGE SCALE GENOMIC DNA]</scope>
    <source>
        <strain evidence="8">SpSt-23</strain>
    </source>
</reference>
<feature type="domain" description="MrpA C-terminal/MbhD" evidence="7">
    <location>
        <begin position="12"/>
        <end position="75"/>
    </location>
</feature>
<dbReference type="Pfam" id="PF13244">
    <property type="entry name" value="MbhD"/>
    <property type="match status" value="1"/>
</dbReference>
<keyword evidence="5 6" id="KW-0472">Membrane</keyword>
<feature type="transmembrane region" description="Helical" evidence="6">
    <location>
        <begin position="39"/>
        <end position="72"/>
    </location>
</feature>
<evidence type="ECO:0000256" key="5">
    <source>
        <dbReference type="ARBA" id="ARBA00023136"/>
    </source>
</evidence>
<evidence type="ECO:0000256" key="4">
    <source>
        <dbReference type="ARBA" id="ARBA00022989"/>
    </source>
</evidence>
<evidence type="ECO:0000256" key="2">
    <source>
        <dbReference type="ARBA" id="ARBA00022475"/>
    </source>
</evidence>
<dbReference type="AlphaFoldDB" id="A0A7C2FPV1"/>
<sequence length="81" mass="8644">MMLILASLAATLALISTIVVVYEKDVAKAVVLAGVESVFYALILSIFLAPDLLIAYVAIGLGLNTVILLYVLSKGERYEEA</sequence>
<accession>A0A7C2FPV1</accession>
<evidence type="ECO:0000313" key="8">
    <source>
        <dbReference type="EMBL" id="HEF87879.1"/>
    </source>
</evidence>
<evidence type="ECO:0000256" key="6">
    <source>
        <dbReference type="SAM" id="Phobius"/>
    </source>
</evidence>
<evidence type="ECO:0000256" key="1">
    <source>
        <dbReference type="ARBA" id="ARBA00004651"/>
    </source>
</evidence>
<evidence type="ECO:0000256" key="3">
    <source>
        <dbReference type="ARBA" id="ARBA00022692"/>
    </source>
</evidence>
<keyword evidence="2" id="KW-1003">Cell membrane</keyword>
<proteinExistence type="predicted"/>
<keyword evidence="3 6" id="KW-0812">Transmembrane</keyword>
<comment type="subcellular location">
    <subcellularLocation>
        <location evidence="1">Cell membrane</location>
        <topology evidence="1">Multi-pass membrane protein</topology>
    </subcellularLocation>
</comment>
<dbReference type="InterPro" id="IPR025383">
    <property type="entry name" value="MrpA_C/MbhD"/>
</dbReference>
<protein>
    <submittedName>
        <fullName evidence="8">DUF4040 domain-containing protein</fullName>
    </submittedName>
</protein>
<evidence type="ECO:0000259" key="7">
    <source>
        <dbReference type="Pfam" id="PF13244"/>
    </source>
</evidence>